<evidence type="ECO:0000313" key="1">
    <source>
        <dbReference type="EMBL" id="CAI2183258.1"/>
    </source>
</evidence>
<feature type="non-terminal residue" evidence="1">
    <location>
        <position position="134"/>
    </location>
</feature>
<sequence length="134" mass="15133">LKILNMKPTKPLTAREQVQVDNFLTQFVPHYSTFNFSPLEIELIADALETVQNNYNLKPKNSTIYTPPEACYPVYGIDLKVHSPLYSVQDFLTWDGIDGDLLKAMKPIVYKPNPQLVLCNPPFNGYGSQLGSEV</sequence>
<comment type="caution">
    <text evidence="1">The sequence shown here is derived from an EMBL/GenBank/DDBJ whole genome shotgun (WGS) entry which is preliminary data.</text>
</comment>
<dbReference type="EMBL" id="CAMKVN010002979">
    <property type="protein sequence ID" value="CAI2183258.1"/>
    <property type="molecule type" value="Genomic_DNA"/>
</dbReference>
<accession>A0A9W4SVR2</accession>
<reference evidence="1" key="1">
    <citation type="submission" date="2022-08" db="EMBL/GenBank/DDBJ databases">
        <authorList>
            <person name="Kallberg Y."/>
            <person name="Tangrot J."/>
            <person name="Rosling A."/>
        </authorList>
    </citation>
    <scope>NUCLEOTIDE SEQUENCE</scope>
    <source>
        <strain evidence="1">Wild A</strain>
    </source>
</reference>
<keyword evidence="2" id="KW-1185">Reference proteome</keyword>
<dbReference type="OrthoDB" id="10589332at2759"/>
<evidence type="ECO:0000313" key="2">
    <source>
        <dbReference type="Proteomes" id="UP001153678"/>
    </source>
</evidence>
<dbReference type="Proteomes" id="UP001153678">
    <property type="component" value="Unassembled WGS sequence"/>
</dbReference>
<dbReference type="AlphaFoldDB" id="A0A9W4SVR2"/>
<protein>
    <submittedName>
        <fullName evidence="1">15553_t:CDS:1</fullName>
    </submittedName>
</protein>
<proteinExistence type="predicted"/>
<name>A0A9W4SVR2_9GLOM</name>
<gene>
    <name evidence="1" type="ORF">FWILDA_LOCUS10989</name>
</gene>
<organism evidence="1 2">
    <name type="scientific">Funneliformis geosporum</name>
    <dbReference type="NCBI Taxonomy" id="1117311"/>
    <lineage>
        <taxon>Eukaryota</taxon>
        <taxon>Fungi</taxon>
        <taxon>Fungi incertae sedis</taxon>
        <taxon>Mucoromycota</taxon>
        <taxon>Glomeromycotina</taxon>
        <taxon>Glomeromycetes</taxon>
        <taxon>Glomerales</taxon>
        <taxon>Glomeraceae</taxon>
        <taxon>Funneliformis</taxon>
    </lineage>
</organism>